<sequence length="155" mass="16965">MRMSPPLGLVLVAAVTLLASANANAETSLRIDPDTATAFSSSSSYRFGTTDRKDRDQVIAGMEASLLSLLGLAKRPRPQGQAYIPHSLRELYDRQNAIGIADIAKPGIHARSANTVRSFPHIGKLDHSDLYPGALRLEREETTRIISKVNLRKMK</sequence>
<dbReference type="OrthoDB" id="5987191at2759"/>
<evidence type="ECO:0000256" key="1">
    <source>
        <dbReference type="SAM" id="SignalP"/>
    </source>
</evidence>
<keyword evidence="1" id="KW-0732">Signal</keyword>
<dbReference type="RefSeq" id="XP_024887270.1">
    <property type="nucleotide sequence ID" value="XM_025031502.1"/>
</dbReference>
<proteinExistence type="predicted"/>
<dbReference type="Proteomes" id="UP000504618">
    <property type="component" value="Unplaced"/>
</dbReference>
<dbReference type="AlphaFoldDB" id="A0A6J1R393"/>
<protein>
    <submittedName>
        <fullName evidence="3">Protein decapentaplegic-like</fullName>
    </submittedName>
</protein>
<evidence type="ECO:0000313" key="3">
    <source>
        <dbReference type="RefSeq" id="XP_024887270.1"/>
    </source>
</evidence>
<evidence type="ECO:0000313" key="2">
    <source>
        <dbReference type="Proteomes" id="UP000504618"/>
    </source>
</evidence>
<accession>A0A6J1R393</accession>
<dbReference type="GeneID" id="112464492"/>
<reference evidence="3" key="1">
    <citation type="submission" date="2025-08" db="UniProtKB">
        <authorList>
            <consortium name="RefSeq"/>
        </authorList>
    </citation>
    <scope>IDENTIFICATION</scope>
    <source>
        <tissue evidence="3">Whole body</tissue>
    </source>
</reference>
<feature type="chain" id="PRO_5026885927" evidence="1">
    <location>
        <begin position="26"/>
        <end position="155"/>
    </location>
</feature>
<name>A0A6J1R393_9HYME</name>
<keyword evidence="2" id="KW-1185">Reference proteome</keyword>
<organism evidence="2 3">
    <name type="scientific">Temnothorax curvispinosus</name>
    <dbReference type="NCBI Taxonomy" id="300111"/>
    <lineage>
        <taxon>Eukaryota</taxon>
        <taxon>Metazoa</taxon>
        <taxon>Ecdysozoa</taxon>
        <taxon>Arthropoda</taxon>
        <taxon>Hexapoda</taxon>
        <taxon>Insecta</taxon>
        <taxon>Pterygota</taxon>
        <taxon>Neoptera</taxon>
        <taxon>Endopterygota</taxon>
        <taxon>Hymenoptera</taxon>
        <taxon>Apocrita</taxon>
        <taxon>Aculeata</taxon>
        <taxon>Formicoidea</taxon>
        <taxon>Formicidae</taxon>
        <taxon>Myrmicinae</taxon>
        <taxon>Temnothorax</taxon>
    </lineage>
</organism>
<gene>
    <name evidence="3" type="primary">LOC112464492</name>
</gene>
<feature type="signal peptide" evidence="1">
    <location>
        <begin position="1"/>
        <end position="25"/>
    </location>
</feature>